<dbReference type="EMBL" id="VSRR010015623">
    <property type="protein sequence ID" value="MPC58381.1"/>
    <property type="molecule type" value="Genomic_DNA"/>
</dbReference>
<dbReference type="AlphaFoldDB" id="A0A5B7GEF2"/>
<comment type="caution">
    <text evidence="1">The sequence shown here is derived from an EMBL/GenBank/DDBJ whole genome shotgun (WGS) entry which is preliminary data.</text>
</comment>
<evidence type="ECO:0000313" key="2">
    <source>
        <dbReference type="Proteomes" id="UP000324222"/>
    </source>
</evidence>
<keyword evidence="2" id="KW-1185">Reference proteome</keyword>
<organism evidence="1 2">
    <name type="scientific">Portunus trituberculatus</name>
    <name type="common">Swimming crab</name>
    <name type="synonym">Neptunus trituberculatus</name>
    <dbReference type="NCBI Taxonomy" id="210409"/>
    <lineage>
        <taxon>Eukaryota</taxon>
        <taxon>Metazoa</taxon>
        <taxon>Ecdysozoa</taxon>
        <taxon>Arthropoda</taxon>
        <taxon>Crustacea</taxon>
        <taxon>Multicrustacea</taxon>
        <taxon>Malacostraca</taxon>
        <taxon>Eumalacostraca</taxon>
        <taxon>Eucarida</taxon>
        <taxon>Decapoda</taxon>
        <taxon>Pleocyemata</taxon>
        <taxon>Brachyura</taxon>
        <taxon>Eubrachyura</taxon>
        <taxon>Portunoidea</taxon>
        <taxon>Portunidae</taxon>
        <taxon>Portuninae</taxon>
        <taxon>Portunus</taxon>
    </lineage>
</organism>
<gene>
    <name evidence="1" type="ORF">E2C01_052385</name>
</gene>
<protein>
    <submittedName>
        <fullName evidence="1">Uncharacterized protein</fullName>
    </submittedName>
</protein>
<proteinExistence type="predicted"/>
<dbReference type="Proteomes" id="UP000324222">
    <property type="component" value="Unassembled WGS sequence"/>
</dbReference>
<evidence type="ECO:0000313" key="1">
    <source>
        <dbReference type="EMBL" id="MPC58381.1"/>
    </source>
</evidence>
<accession>A0A5B7GEF2</accession>
<name>A0A5B7GEF2_PORTR</name>
<sequence>MVMGVGGWVPKEWAGQEVRRLQGGSGGRRRLRRPRCGRFTPAQLTGKTIPAHDHLKLRLCYRKRGK</sequence>
<reference evidence="1 2" key="1">
    <citation type="submission" date="2019-05" db="EMBL/GenBank/DDBJ databases">
        <title>Another draft genome of Portunus trituberculatus and its Hox gene families provides insights of decapod evolution.</title>
        <authorList>
            <person name="Jeong J.-H."/>
            <person name="Song I."/>
            <person name="Kim S."/>
            <person name="Choi T."/>
            <person name="Kim D."/>
            <person name="Ryu S."/>
            <person name="Kim W."/>
        </authorList>
    </citation>
    <scope>NUCLEOTIDE SEQUENCE [LARGE SCALE GENOMIC DNA]</scope>
    <source>
        <tissue evidence="1">Muscle</tissue>
    </source>
</reference>